<dbReference type="OrthoDB" id="192832at2759"/>
<dbReference type="GO" id="GO:0004553">
    <property type="term" value="F:hydrolase activity, hydrolyzing O-glycosyl compounds"/>
    <property type="evidence" value="ECO:0007669"/>
    <property type="project" value="InterPro"/>
</dbReference>
<reference evidence="4 5" key="1">
    <citation type="journal article" date="2010" name="Nature">
        <title>Comparative genomics reveals mobile pathogenicity chromosomes in Fusarium.</title>
        <authorList>
            <person name="Ma L.J."/>
            <person name="van der Does H.C."/>
            <person name="Borkovich K.A."/>
            <person name="Coleman J.J."/>
            <person name="Daboussi M.J."/>
            <person name="Di Pietro A."/>
            <person name="Dufresne M."/>
            <person name="Freitag M."/>
            <person name="Grabherr M."/>
            <person name="Henrissat B."/>
            <person name="Houterman P.M."/>
            <person name="Kang S."/>
            <person name="Shim W.B."/>
            <person name="Woloshuk C."/>
            <person name="Xie X."/>
            <person name="Xu J.R."/>
            <person name="Antoniw J."/>
            <person name="Baker S.E."/>
            <person name="Bluhm B.H."/>
            <person name="Breakspear A."/>
            <person name="Brown D.W."/>
            <person name="Butchko R.A."/>
            <person name="Chapman S."/>
            <person name="Coulson R."/>
            <person name="Coutinho P.M."/>
            <person name="Danchin E.G."/>
            <person name="Diener A."/>
            <person name="Gale L.R."/>
            <person name="Gardiner D.M."/>
            <person name="Goff S."/>
            <person name="Hammond-Kosack K.E."/>
            <person name="Hilburn K."/>
            <person name="Hua-Van A."/>
            <person name="Jonkers W."/>
            <person name="Kazan K."/>
            <person name="Kodira C.D."/>
            <person name="Koehrsen M."/>
            <person name="Kumar L."/>
            <person name="Lee Y.H."/>
            <person name="Li L."/>
            <person name="Manners J.M."/>
            <person name="Miranda-Saavedra D."/>
            <person name="Mukherjee M."/>
            <person name="Park G."/>
            <person name="Park J."/>
            <person name="Park S.Y."/>
            <person name="Proctor R.H."/>
            <person name="Regev A."/>
            <person name="Ruiz-Roldan M.C."/>
            <person name="Sain D."/>
            <person name="Sakthikumar S."/>
            <person name="Sykes S."/>
            <person name="Schwartz D.C."/>
            <person name="Turgeon B.G."/>
            <person name="Wapinski I."/>
            <person name="Yoder O."/>
            <person name="Young S."/>
            <person name="Zeng Q."/>
            <person name="Zhou S."/>
            <person name="Galagan J."/>
            <person name="Cuomo C.A."/>
            <person name="Kistler H.C."/>
            <person name="Rep M."/>
        </authorList>
    </citation>
    <scope>NUCLEOTIDE SEQUENCE [LARGE SCALE GENOMIC DNA]</scope>
    <source>
        <strain evidence="5">M3125 / FGSC 7600</strain>
    </source>
</reference>
<evidence type="ECO:0000256" key="1">
    <source>
        <dbReference type="SAM" id="MobiDB-lite"/>
    </source>
</evidence>
<dbReference type="EMBL" id="CM000588">
    <property type="protein sequence ID" value="EWG54694.1"/>
    <property type="molecule type" value="Genomic_DNA"/>
</dbReference>
<evidence type="ECO:0000313" key="4">
    <source>
        <dbReference type="EMBL" id="EWG54694.1"/>
    </source>
</evidence>
<dbReference type="RefSeq" id="XP_018760885.1">
    <property type="nucleotide sequence ID" value="XM_018902215.1"/>
</dbReference>
<keyword evidence="2" id="KW-0732">Signal</keyword>
<dbReference type="eggNOG" id="ENOG502S1W9">
    <property type="taxonomic scope" value="Eukaryota"/>
</dbReference>
<accession>W7N4X7</accession>
<feature type="compositionally biased region" description="Polar residues" evidence="1">
    <location>
        <begin position="308"/>
        <end position="319"/>
    </location>
</feature>
<dbReference type="EMBL" id="DS022262">
    <property type="protein sequence ID" value="EWG54694.1"/>
    <property type="molecule type" value="Genomic_DNA"/>
</dbReference>
<dbReference type="AlphaFoldDB" id="W7N4X7"/>
<evidence type="ECO:0000259" key="3">
    <source>
        <dbReference type="PROSITE" id="PS51762"/>
    </source>
</evidence>
<dbReference type="KEGG" id="fvr:FVEG_12840"/>
<dbReference type="Proteomes" id="UP000009096">
    <property type="component" value="Chromosome 11"/>
</dbReference>
<feature type="signal peptide" evidence="2">
    <location>
        <begin position="1"/>
        <end position="17"/>
    </location>
</feature>
<dbReference type="Pfam" id="PF26113">
    <property type="entry name" value="GH16_XgeA"/>
    <property type="match status" value="1"/>
</dbReference>
<feature type="chain" id="PRO_5004897032" description="GH16 domain-containing protein" evidence="2">
    <location>
        <begin position="18"/>
        <end position="337"/>
    </location>
</feature>
<protein>
    <recommendedName>
        <fullName evidence="3">GH16 domain-containing protein</fullName>
    </recommendedName>
</protein>
<gene>
    <name evidence="4" type="ORF">FVEG_12840</name>
</gene>
<dbReference type="GeneID" id="30070246"/>
<dbReference type="PANTHER" id="PTHR10963">
    <property type="entry name" value="GLYCOSYL HYDROLASE-RELATED"/>
    <property type="match status" value="1"/>
</dbReference>
<dbReference type="SUPFAM" id="SSF49899">
    <property type="entry name" value="Concanavalin A-like lectins/glucanases"/>
    <property type="match status" value="1"/>
</dbReference>
<dbReference type="InterPro" id="IPR000757">
    <property type="entry name" value="Beta-glucanase-like"/>
</dbReference>
<dbReference type="InterPro" id="IPR050546">
    <property type="entry name" value="Glycosyl_Hydrlase_16"/>
</dbReference>
<feature type="region of interest" description="Disordered" evidence="1">
    <location>
        <begin position="289"/>
        <end position="337"/>
    </location>
</feature>
<dbReference type="GO" id="GO:0005975">
    <property type="term" value="P:carbohydrate metabolic process"/>
    <property type="evidence" value="ECO:0007669"/>
    <property type="project" value="InterPro"/>
</dbReference>
<organism evidence="4 5">
    <name type="scientific">Gibberella moniliformis (strain M3125 / FGSC 7600)</name>
    <name type="common">Maize ear and stalk rot fungus</name>
    <name type="synonym">Fusarium verticillioides</name>
    <dbReference type="NCBI Taxonomy" id="334819"/>
    <lineage>
        <taxon>Eukaryota</taxon>
        <taxon>Fungi</taxon>
        <taxon>Dikarya</taxon>
        <taxon>Ascomycota</taxon>
        <taxon>Pezizomycotina</taxon>
        <taxon>Sordariomycetes</taxon>
        <taxon>Hypocreomycetidae</taxon>
        <taxon>Hypocreales</taxon>
        <taxon>Nectriaceae</taxon>
        <taxon>Fusarium</taxon>
        <taxon>Fusarium fujikuroi species complex</taxon>
    </lineage>
</organism>
<dbReference type="PROSITE" id="PS51762">
    <property type="entry name" value="GH16_2"/>
    <property type="match status" value="1"/>
</dbReference>
<keyword evidence="5" id="KW-1185">Reference proteome</keyword>
<dbReference type="InterPro" id="IPR013320">
    <property type="entry name" value="ConA-like_dom_sf"/>
</dbReference>
<proteinExistence type="predicted"/>
<name>W7N4X7_GIBM7</name>
<dbReference type="VEuPathDB" id="FungiDB:FVEG_12840"/>
<feature type="compositionally biased region" description="Polar residues" evidence="1">
    <location>
        <begin position="289"/>
        <end position="301"/>
    </location>
</feature>
<feature type="domain" description="GH16" evidence="3">
    <location>
        <begin position="16"/>
        <end position="289"/>
    </location>
</feature>
<dbReference type="Gene3D" id="2.60.120.200">
    <property type="match status" value="1"/>
</dbReference>
<evidence type="ECO:0000313" key="5">
    <source>
        <dbReference type="Proteomes" id="UP000009096"/>
    </source>
</evidence>
<sequence>MLFLAILFCSLAATGTAWNAPEIPGYRLMWYDNFEGVAGSLPDTSKWNIQHWYQDRNGDLQEYRASPVNVHLMNDFLHIHPWRDPTAAKGWTSGRIESTYTFTPAPGIKTIVQAEIELGFAPKGRKEGIWPAFWLLGDSHRTGGPTWPACGELDIMEHVNSEHQTYAAVHCDRSPGGICGEKKGISASYFHDDMAMSKVTYKVFIDRTPTFWQDESVNFYVEDELFHTVTGAQIGNPEVWKTIAGNKMFIIFNVAVGGDWPGSPVDYTLEGRKAGMRVGYVAHYEQQAPASHTASGPSSQDAAYGPASQDTVYTPSPRDTTYAPYDYPYGNQQDHMV</sequence>
<evidence type="ECO:0000256" key="2">
    <source>
        <dbReference type="SAM" id="SignalP"/>
    </source>
</evidence>
<dbReference type="PANTHER" id="PTHR10963:SF60">
    <property type="entry name" value="GRAM-NEGATIVE BACTERIA-BINDING PROTEIN 1-RELATED"/>
    <property type="match status" value="1"/>
</dbReference>